<organism evidence="1 2">
    <name type="scientific">Pseudoalteromonas phenolica</name>
    <dbReference type="NCBI Taxonomy" id="161398"/>
    <lineage>
        <taxon>Bacteria</taxon>
        <taxon>Pseudomonadati</taxon>
        <taxon>Pseudomonadota</taxon>
        <taxon>Gammaproteobacteria</taxon>
        <taxon>Alteromonadales</taxon>
        <taxon>Pseudoalteromonadaceae</taxon>
        <taxon>Pseudoalteromonas</taxon>
    </lineage>
</organism>
<gene>
    <name evidence="1" type="ORF">CWB73_01445</name>
</gene>
<protein>
    <recommendedName>
        <fullName evidence="3">Helix-turn-helix domain-containing protein</fullName>
    </recommendedName>
</protein>
<evidence type="ECO:0008006" key="3">
    <source>
        <dbReference type="Google" id="ProtNLM"/>
    </source>
</evidence>
<reference evidence="2" key="2">
    <citation type="submission" date="2019-06" db="EMBL/GenBank/DDBJ databases">
        <title>Co-occurence of chitin degradation, pigmentation and bioactivity in marine Pseudoalteromonas.</title>
        <authorList>
            <person name="Sonnenschein E.C."/>
            <person name="Bech P.K."/>
        </authorList>
    </citation>
    <scope>NUCLEOTIDE SEQUENCE [LARGE SCALE GENOMIC DNA]</scope>
    <source>
        <strain evidence="2">S1189</strain>
    </source>
</reference>
<accession>A0A5S3YZY3</accession>
<dbReference type="EMBL" id="PNCM01000006">
    <property type="protein sequence ID" value="TMP83523.1"/>
    <property type="molecule type" value="Genomic_DNA"/>
</dbReference>
<dbReference type="Proteomes" id="UP000307362">
    <property type="component" value="Unassembled WGS sequence"/>
</dbReference>
<comment type="caution">
    <text evidence="1">The sequence shown here is derived from an EMBL/GenBank/DDBJ whole genome shotgun (WGS) entry which is preliminary data.</text>
</comment>
<evidence type="ECO:0000313" key="1">
    <source>
        <dbReference type="EMBL" id="TMP83523.1"/>
    </source>
</evidence>
<sequence length="95" mass="11147">MGLYQRLTTQEASLFLRCPLKTIEQLIAQNKIGYIYLPNAEIESFGYMLLEYMLDHITEPVKQAKKPQSTNQERILRLEEVTQMVGLSRTTLWRI</sequence>
<name>A0A5S3YZY3_9GAMM</name>
<reference evidence="1 2" key="1">
    <citation type="submission" date="2017-12" db="EMBL/GenBank/DDBJ databases">
        <authorList>
            <person name="Paulsen S."/>
            <person name="Gram L.K."/>
        </authorList>
    </citation>
    <scope>NUCLEOTIDE SEQUENCE [LARGE SCALE GENOMIC DNA]</scope>
    <source>
        <strain evidence="1 2">S1189</strain>
    </source>
</reference>
<evidence type="ECO:0000313" key="2">
    <source>
        <dbReference type="Proteomes" id="UP000307362"/>
    </source>
</evidence>
<proteinExistence type="predicted"/>
<dbReference type="AlphaFoldDB" id="A0A5S3YZY3"/>